<keyword evidence="2" id="KW-1185">Reference proteome</keyword>
<gene>
    <name evidence="1" type="ORF">ACFS7Z_03220</name>
</gene>
<dbReference type="Proteomes" id="UP001597641">
    <property type="component" value="Unassembled WGS sequence"/>
</dbReference>
<evidence type="ECO:0000313" key="1">
    <source>
        <dbReference type="EMBL" id="MFD2999360.1"/>
    </source>
</evidence>
<comment type="caution">
    <text evidence="1">The sequence shown here is derived from an EMBL/GenBank/DDBJ whole genome shotgun (WGS) entry which is preliminary data.</text>
</comment>
<evidence type="ECO:0000313" key="2">
    <source>
        <dbReference type="Proteomes" id="UP001597641"/>
    </source>
</evidence>
<dbReference type="EMBL" id="JBHUOX010000002">
    <property type="protein sequence ID" value="MFD2999360.1"/>
    <property type="molecule type" value="Genomic_DNA"/>
</dbReference>
<organism evidence="1 2">
    <name type="scientific">Pontibacter toksunensis</name>
    <dbReference type="NCBI Taxonomy" id="1332631"/>
    <lineage>
        <taxon>Bacteria</taxon>
        <taxon>Pseudomonadati</taxon>
        <taxon>Bacteroidota</taxon>
        <taxon>Cytophagia</taxon>
        <taxon>Cytophagales</taxon>
        <taxon>Hymenobacteraceae</taxon>
        <taxon>Pontibacter</taxon>
    </lineage>
</organism>
<accession>A0ABW6BNN5</accession>
<protein>
    <submittedName>
        <fullName evidence="1">YdcF family protein</fullName>
    </submittedName>
</protein>
<name>A0ABW6BNN5_9BACT</name>
<dbReference type="RefSeq" id="WP_377480824.1">
    <property type="nucleotide sequence ID" value="NZ_JBHUOX010000002.1"/>
</dbReference>
<reference evidence="2" key="1">
    <citation type="journal article" date="2019" name="Int. J. Syst. Evol. Microbiol.">
        <title>The Global Catalogue of Microorganisms (GCM) 10K type strain sequencing project: providing services to taxonomists for standard genome sequencing and annotation.</title>
        <authorList>
            <consortium name="The Broad Institute Genomics Platform"/>
            <consortium name="The Broad Institute Genome Sequencing Center for Infectious Disease"/>
            <person name="Wu L."/>
            <person name="Ma J."/>
        </authorList>
    </citation>
    <scope>NUCLEOTIDE SEQUENCE [LARGE SCALE GENOMIC DNA]</scope>
    <source>
        <strain evidence="2">KCTC 23984</strain>
    </source>
</reference>
<proteinExistence type="predicted"/>
<sequence>MIEELIIRALCDTLPPEPADALFLFGQTEDNQESVLVAAQQLIQRKKTPKVLFLNTGPISGYPGFQSWKDALVSMGVAEDPVEPVPLVPAETDILHTGIEAESLVAHALKQQYTRIIVSASPFQQPRAFMTAITAALKIYPELELYSYPGKALPWKEEVVHSQGKVQAARAGLVSGEMKRIRNYHEKGDLASVDDVLVYLNKRDTGYLQNK</sequence>